<keyword evidence="3" id="KW-1185">Reference proteome</keyword>
<dbReference type="RefSeq" id="WP_218606349.1">
    <property type="nucleotide sequence ID" value="NZ_JADQDJ010000595.1"/>
</dbReference>
<sequence length="67" mass="7646">MTGTAAMSWFWIWPTLVVIGLALLSYLAYRLPRGRGGERPAARRILDDRPARGEIDVAEHRRRAELL</sequence>
<reference evidence="2 3" key="1">
    <citation type="submission" date="2020-11" db="EMBL/GenBank/DDBJ databases">
        <title>Pseudonocardia abyssalis sp. nov. and Pseudonocardia oceani sp. nov., description and phylogenomic analysis of two novel actinomycetes isolated from the deep Southern Ocean.</title>
        <authorList>
            <person name="Parra J."/>
        </authorList>
    </citation>
    <scope>NUCLEOTIDE SEQUENCE [LARGE SCALE GENOMIC DNA]</scope>
    <source>
        <strain evidence="2 3">KRD-168</strain>
    </source>
</reference>
<evidence type="ECO:0000313" key="2">
    <source>
        <dbReference type="EMBL" id="MBW0137253.1"/>
    </source>
</evidence>
<evidence type="ECO:0000313" key="3">
    <source>
        <dbReference type="Proteomes" id="UP000694287"/>
    </source>
</evidence>
<dbReference type="EMBL" id="JADQDK010000001">
    <property type="protein sequence ID" value="MBW0137253.1"/>
    <property type="molecule type" value="Genomic_DNA"/>
</dbReference>
<name>A0ABS6UYC3_9PSEU</name>
<evidence type="ECO:0000256" key="1">
    <source>
        <dbReference type="SAM" id="Phobius"/>
    </source>
</evidence>
<keyword evidence="1" id="KW-0472">Membrane</keyword>
<gene>
    <name evidence="2" type="ORF">I4I81_23750</name>
</gene>
<keyword evidence="1" id="KW-0812">Transmembrane</keyword>
<accession>A0ABS6UYC3</accession>
<keyword evidence="1" id="KW-1133">Transmembrane helix</keyword>
<comment type="caution">
    <text evidence="2">The sequence shown here is derived from an EMBL/GenBank/DDBJ whole genome shotgun (WGS) entry which is preliminary data.</text>
</comment>
<organism evidence="2 3">
    <name type="scientific">Pseudonocardia abyssalis</name>
    <dbReference type="NCBI Taxonomy" id="2792008"/>
    <lineage>
        <taxon>Bacteria</taxon>
        <taxon>Bacillati</taxon>
        <taxon>Actinomycetota</taxon>
        <taxon>Actinomycetes</taxon>
        <taxon>Pseudonocardiales</taxon>
        <taxon>Pseudonocardiaceae</taxon>
        <taxon>Pseudonocardia</taxon>
    </lineage>
</organism>
<proteinExistence type="predicted"/>
<protein>
    <submittedName>
        <fullName evidence="2">SHOCT domain-containing protein</fullName>
    </submittedName>
</protein>
<dbReference type="Proteomes" id="UP000694287">
    <property type="component" value="Unassembled WGS sequence"/>
</dbReference>
<feature type="transmembrane region" description="Helical" evidence="1">
    <location>
        <begin position="6"/>
        <end position="29"/>
    </location>
</feature>